<keyword evidence="11" id="KW-0479">Metal-binding</keyword>
<dbReference type="NCBIfam" id="TIGR00054">
    <property type="entry name" value="RIP metalloprotease RseP"/>
    <property type="match status" value="1"/>
</dbReference>
<dbReference type="CDD" id="cd06163">
    <property type="entry name" value="S2P-M50_PDZ_RseP-like"/>
    <property type="match status" value="1"/>
</dbReference>
<dbReference type="OrthoDB" id="9782003at2"/>
<evidence type="ECO:0000256" key="7">
    <source>
        <dbReference type="ARBA" id="ARBA00022833"/>
    </source>
</evidence>
<dbReference type="SMART" id="SM00228">
    <property type="entry name" value="PDZ"/>
    <property type="match status" value="1"/>
</dbReference>
<evidence type="ECO:0000256" key="6">
    <source>
        <dbReference type="ARBA" id="ARBA00022801"/>
    </source>
</evidence>
<organism evidence="13 14">
    <name type="scientific">Desulfovibrio litoralis DSM 11393</name>
    <dbReference type="NCBI Taxonomy" id="1121455"/>
    <lineage>
        <taxon>Bacteria</taxon>
        <taxon>Pseudomonadati</taxon>
        <taxon>Thermodesulfobacteriota</taxon>
        <taxon>Desulfovibrionia</taxon>
        <taxon>Desulfovibrionales</taxon>
        <taxon>Desulfovibrionaceae</taxon>
        <taxon>Desulfovibrio</taxon>
    </lineage>
</organism>
<dbReference type="RefSeq" id="WP_072696623.1">
    <property type="nucleotide sequence ID" value="NZ_FRDI01000003.1"/>
</dbReference>
<name>A0A1M7SH41_9BACT</name>
<evidence type="ECO:0000256" key="8">
    <source>
        <dbReference type="ARBA" id="ARBA00022989"/>
    </source>
</evidence>
<proteinExistence type="inferred from homology"/>
<evidence type="ECO:0000259" key="12">
    <source>
        <dbReference type="SMART" id="SM00228"/>
    </source>
</evidence>
<gene>
    <name evidence="13" type="ORF">SAMN02745728_00952</name>
</gene>
<evidence type="ECO:0000313" key="14">
    <source>
        <dbReference type="Proteomes" id="UP000186469"/>
    </source>
</evidence>
<dbReference type="InterPro" id="IPR036034">
    <property type="entry name" value="PDZ_sf"/>
</dbReference>
<comment type="similarity">
    <text evidence="3 11">Belongs to the peptidase M50B family.</text>
</comment>
<evidence type="ECO:0000256" key="9">
    <source>
        <dbReference type="ARBA" id="ARBA00023049"/>
    </source>
</evidence>
<dbReference type="GO" id="GO:0004222">
    <property type="term" value="F:metalloendopeptidase activity"/>
    <property type="evidence" value="ECO:0007669"/>
    <property type="project" value="InterPro"/>
</dbReference>
<dbReference type="AlphaFoldDB" id="A0A1M7SH41"/>
<feature type="transmembrane region" description="Helical" evidence="11">
    <location>
        <begin position="278"/>
        <end position="296"/>
    </location>
</feature>
<dbReference type="InterPro" id="IPR041489">
    <property type="entry name" value="PDZ_6"/>
</dbReference>
<keyword evidence="9 11" id="KW-0482">Metalloprotease</keyword>
<dbReference type="GO" id="GO:0016020">
    <property type="term" value="C:membrane"/>
    <property type="evidence" value="ECO:0007669"/>
    <property type="project" value="UniProtKB-SubCell"/>
</dbReference>
<keyword evidence="8 11" id="KW-1133">Transmembrane helix</keyword>
<reference evidence="13 14" key="1">
    <citation type="submission" date="2016-12" db="EMBL/GenBank/DDBJ databases">
        <authorList>
            <person name="Song W.-J."/>
            <person name="Kurnit D.M."/>
        </authorList>
    </citation>
    <scope>NUCLEOTIDE SEQUENCE [LARGE SCALE GENOMIC DNA]</scope>
    <source>
        <strain evidence="13 14">DSM 11393</strain>
    </source>
</reference>
<keyword evidence="5 11" id="KW-0812">Transmembrane</keyword>
<evidence type="ECO:0000256" key="2">
    <source>
        <dbReference type="ARBA" id="ARBA00004141"/>
    </source>
</evidence>
<keyword evidence="4 13" id="KW-0645">Protease</keyword>
<feature type="transmembrane region" description="Helical" evidence="11">
    <location>
        <begin position="331"/>
        <end position="355"/>
    </location>
</feature>
<evidence type="ECO:0000256" key="1">
    <source>
        <dbReference type="ARBA" id="ARBA00001947"/>
    </source>
</evidence>
<protein>
    <recommendedName>
        <fullName evidence="11">Zinc metalloprotease</fullName>
        <ecNumber evidence="11">3.4.24.-</ecNumber>
    </recommendedName>
</protein>
<feature type="transmembrane region" description="Helical" evidence="11">
    <location>
        <begin position="95"/>
        <end position="117"/>
    </location>
</feature>
<dbReference type="InterPro" id="IPR004387">
    <property type="entry name" value="Pept_M50_Zn"/>
</dbReference>
<evidence type="ECO:0000256" key="11">
    <source>
        <dbReference type="RuleBase" id="RU362031"/>
    </source>
</evidence>
<dbReference type="EMBL" id="FRDI01000003">
    <property type="protein sequence ID" value="SHN57808.1"/>
    <property type="molecule type" value="Genomic_DNA"/>
</dbReference>
<dbReference type="InterPro" id="IPR001478">
    <property type="entry name" value="PDZ"/>
</dbReference>
<evidence type="ECO:0000256" key="3">
    <source>
        <dbReference type="ARBA" id="ARBA00007931"/>
    </source>
</evidence>
<dbReference type="Proteomes" id="UP000186469">
    <property type="component" value="Unassembled WGS sequence"/>
</dbReference>
<comment type="subcellular location">
    <subcellularLocation>
        <location evidence="2">Membrane</location>
        <topology evidence="2">Multi-pass membrane protein</topology>
    </subcellularLocation>
</comment>
<dbReference type="CDD" id="cd23081">
    <property type="entry name" value="cpPDZ_EcRseP-like"/>
    <property type="match status" value="1"/>
</dbReference>
<dbReference type="SUPFAM" id="SSF50156">
    <property type="entry name" value="PDZ domain-like"/>
    <property type="match status" value="1"/>
</dbReference>
<dbReference type="InterPro" id="IPR008915">
    <property type="entry name" value="Peptidase_M50"/>
</dbReference>
<evidence type="ECO:0000256" key="4">
    <source>
        <dbReference type="ARBA" id="ARBA00022670"/>
    </source>
</evidence>
<evidence type="ECO:0000256" key="10">
    <source>
        <dbReference type="ARBA" id="ARBA00023136"/>
    </source>
</evidence>
<feature type="domain" description="PDZ" evidence="12">
    <location>
        <begin position="113"/>
        <end position="183"/>
    </location>
</feature>
<dbReference type="Gene3D" id="2.30.42.10">
    <property type="match status" value="1"/>
</dbReference>
<sequence length="360" mass="40145">MLGTLAVVLVFGGLIFVHELGHFFFARLFGMGVKTFSLGFGPVLFSFKRGKTVYQLAALPFGGFCSLVGEEKVEDLPEPFTLEESFSLRPAWQRFFVVLGGALFNLILAWLICWSIAYTSGRPVMLPEVGRTMENSAAQVAGLKSGDKIINIDGIVIERWEQIPELIQNGGGKEVKVEVKRPDMSESLFFQLTPTRKTVKDIFGDDKELWLLGIEPSQNRIYIPLGFIDSAKEGIIQAYKMIDITIQFLQRLFSGRGNVEEVGSVVSIARVIHAQTEYGITNVLFIAALISVNLGVINLLPIPVLDGGTLVFLTIEMIFRKPLPESFRYRASVVGMAILISLTIILMVKDIFVWVRDVWF</sequence>
<dbReference type="STRING" id="1121455.SAMN02745728_00952"/>
<dbReference type="Pfam" id="PF17820">
    <property type="entry name" value="PDZ_6"/>
    <property type="match status" value="1"/>
</dbReference>
<dbReference type="GO" id="GO:0006508">
    <property type="term" value="P:proteolysis"/>
    <property type="evidence" value="ECO:0007669"/>
    <property type="project" value="UniProtKB-KW"/>
</dbReference>
<dbReference type="GO" id="GO:0046872">
    <property type="term" value="F:metal ion binding"/>
    <property type="evidence" value="ECO:0007669"/>
    <property type="project" value="UniProtKB-KW"/>
</dbReference>
<dbReference type="PANTHER" id="PTHR42837:SF2">
    <property type="entry name" value="MEMBRANE METALLOPROTEASE ARASP2, CHLOROPLASTIC-RELATED"/>
    <property type="match status" value="1"/>
</dbReference>
<keyword evidence="6 11" id="KW-0378">Hydrolase</keyword>
<keyword evidence="14" id="KW-1185">Reference proteome</keyword>
<evidence type="ECO:0000313" key="13">
    <source>
        <dbReference type="EMBL" id="SHN57808.1"/>
    </source>
</evidence>
<evidence type="ECO:0000256" key="5">
    <source>
        <dbReference type="ARBA" id="ARBA00022692"/>
    </source>
</evidence>
<dbReference type="Pfam" id="PF02163">
    <property type="entry name" value="Peptidase_M50"/>
    <property type="match status" value="1"/>
</dbReference>
<dbReference type="EC" id="3.4.24.-" evidence="11"/>
<comment type="cofactor">
    <cofactor evidence="1 11">
        <name>Zn(2+)</name>
        <dbReference type="ChEBI" id="CHEBI:29105"/>
    </cofactor>
</comment>
<keyword evidence="7 11" id="KW-0862">Zinc</keyword>
<keyword evidence="10 11" id="KW-0472">Membrane</keyword>
<dbReference type="PANTHER" id="PTHR42837">
    <property type="entry name" value="REGULATOR OF SIGMA-E PROTEASE RSEP"/>
    <property type="match status" value="1"/>
</dbReference>
<accession>A0A1M7SH41</accession>